<proteinExistence type="predicted"/>
<evidence type="ECO:0000256" key="1">
    <source>
        <dbReference type="SAM" id="MobiDB-lite"/>
    </source>
</evidence>
<sequence>MLTGAGGRECGCGCGVKCGGHGRPPNPPGITTAARSLSCCPPLPHAACRTAPPPAPLGCQPSSSLASQERAPRATAAAGSHGTAHRSHDPIPVPRRVLHCSPRSDALDMVTYPTQLTGAQGAAGLGRIPARIALPTASCLFALAGTSHIITSRDLFQSIIA</sequence>
<dbReference type="AlphaFoldDB" id="A0A165EEK9"/>
<dbReference type="InParanoid" id="A0A165EEK9"/>
<dbReference type="Proteomes" id="UP000076842">
    <property type="component" value="Unassembled WGS sequence"/>
</dbReference>
<feature type="compositionally biased region" description="Low complexity" evidence="1">
    <location>
        <begin position="73"/>
        <end position="82"/>
    </location>
</feature>
<organism evidence="2 3">
    <name type="scientific">Calocera cornea HHB12733</name>
    <dbReference type="NCBI Taxonomy" id="1353952"/>
    <lineage>
        <taxon>Eukaryota</taxon>
        <taxon>Fungi</taxon>
        <taxon>Dikarya</taxon>
        <taxon>Basidiomycota</taxon>
        <taxon>Agaricomycotina</taxon>
        <taxon>Dacrymycetes</taxon>
        <taxon>Dacrymycetales</taxon>
        <taxon>Dacrymycetaceae</taxon>
        <taxon>Calocera</taxon>
    </lineage>
</organism>
<evidence type="ECO:0000313" key="3">
    <source>
        <dbReference type="Proteomes" id="UP000076842"/>
    </source>
</evidence>
<gene>
    <name evidence="2" type="ORF">CALCODRAFT_378419</name>
</gene>
<accession>A0A165EEK9</accession>
<protein>
    <submittedName>
        <fullName evidence="2">Uncharacterized protein</fullName>
    </submittedName>
</protein>
<name>A0A165EEK9_9BASI</name>
<keyword evidence="3" id="KW-1185">Reference proteome</keyword>
<reference evidence="2 3" key="1">
    <citation type="journal article" date="2016" name="Mol. Biol. Evol.">
        <title>Comparative Genomics of Early-Diverging Mushroom-Forming Fungi Provides Insights into the Origins of Lignocellulose Decay Capabilities.</title>
        <authorList>
            <person name="Nagy L.G."/>
            <person name="Riley R."/>
            <person name="Tritt A."/>
            <person name="Adam C."/>
            <person name="Daum C."/>
            <person name="Floudas D."/>
            <person name="Sun H."/>
            <person name="Yadav J.S."/>
            <person name="Pangilinan J."/>
            <person name="Larsson K.H."/>
            <person name="Matsuura K."/>
            <person name="Barry K."/>
            <person name="Labutti K."/>
            <person name="Kuo R."/>
            <person name="Ohm R.A."/>
            <person name="Bhattacharya S.S."/>
            <person name="Shirouzu T."/>
            <person name="Yoshinaga Y."/>
            <person name="Martin F.M."/>
            <person name="Grigoriev I.V."/>
            <person name="Hibbett D.S."/>
        </authorList>
    </citation>
    <scope>NUCLEOTIDE SEQUENCE [LARGE SCALE GENOMIC DNA]</scope>
    <source>
        <strain evidence="2 3">HHB12733</strain>
    </source>
</reference>
<dbReference type="EMBL" id="KV424009">
    <property type="protein sequence ID" value="KZT54701.1"/>
    <property type="molecule type" value="Genomic_DNA"/>
</dbReference>
<feature type="region of interest" description="Disordered" evidence="1">
    <location>
        <begin position="58"/>
        <end position="94"/>
    </location>
</feature>
<evidence type="ECO:0000313" key="2">
    <source>
        <dbReference type="EMBL" id="KZT54701.1"/>
    </source>
</evidence>